<reference evidence="2" key="1">
    <citation type="submission" date="2024-06" db="EMBL/GenBank/DDBJ databases">
        <title>Sequencing and assembly of the genome of Dyadobacter sp. strain 676, a symbiont of Cyamopsis tetragonoloba.</title>
        <authorList>
            <person name="Guro P."/>
            <person name="Sazanova A."/>
            <person name="Kuznetsova I."/>
            <person name="Belimov A."/>
            <person name="Safronova V."/>
        </authorList>
    </citation>
    <scope>NUCLEOTIDE SEQUENCE</scope>
    <source>
        <strain evidence="2">676</strain>
    </source>
</reference>
<accession>A0AAU8FIX6</accession>
<sequence>MILIMFRALAGYAQVSEIEVSAKYHPASGYLSPADSVSRPGKAIQSEINVSALINIHTRIDSATGKIRSLGSNVHARYTGFSRDGYNALILPSELYAVNVGLYYYSTINWKWAYNVFLNTAVNSDFEQVDKNDAFLAGGAVFIRGFTPNFSLGFGAIVHNNLGAFMPWPALTVDWKMGGKFKLNIRTPDKSAGIAHYVGISYIPNYRWNISFAFQPEVLSYDVATNSERKNRLMSFWQLPFTLSPTFRAGNFQIIPKLGFTALRRYAYGEKKVSEMFTEYPYHGLGTNLIYGIGIKYRP</sequence>
<evidence type="ECO:0000259" key="1">
    <source>
        <dbReference type="Pfam" id="PF19783"/>
    </source>
</evidence>
<proteinExistence type="predicted"/>
<dbReference type="Pfam" id="PF19783">
    <property type="entry name" value="DUF6268"/>
    <property type="match status" value="1"/>
</dbReference>
<dbReference type="EMBL" id="CP159289">
    <property type="protein sequence ID" value="XCH23531.1"/>
    <property type="molecule type" value="Genomic_DNA"/>
</dbReference>
<dbReference type="RefSeq" id="WP_353718855.1">
    <property type="nucleotide sequence ID" value="NZ_CP159289.1"/>
</dbReference>
<dbReference type="InterPro" id="IPR046235">
    <property type="entry name" value="DUF6268"/>
</dbReference>
<evidence type="ECO:0000313" key="2">
    <source>
        <dbReference type="EMBL" id="XCH23531.1"/>
    </source>
</evidence>
<organism evidence="2">
    <name type="scientific">Dyadobacter sp. 676</name>
    <dbReference type="NCBI Taxonomy" id="3088362"/>
    <lineage>
        <taxon>Bacteria</taxon>
        <taxon>Pseudomonadati</taxon>
        <taxon>Bacteroidota</taxon>
        <taxon>Cytophagia</taxon>
        <taxon>Cytophagales</taxon>
        <taxon>Spirosomataceae</taxon>
        <taxon>Dyadobacter</taxon>
    </lineage>
</organism>
<protein>
    <submittedName>
        <fullName evidence="2">DUF6268 family outer membrane beta-barrel protein</fullName>
    </submittedName>
</protein>
<dbReference type="AlphaFoldDB" id="A0AAU8FIX6"/>
<feature type="domain" description="DUF6268" evidence="1">
    <location>
        <begin position="12"/>
        <end position="298"/>
    </location>
</feature>
<name>A0AAU8FIX6_9BACT</name>
<gene>
    <name evidence="2" type="ORF">ABV298_24985</name>
</gene>